<name>A0A0D2XN80_FUSOF</name>
<reference evidence="2" key="1">
    <citation type="journal article" date="2012" name="Mol. Plant Microbe Interact.">
        <title>A highly conserved effector in Fusarium oxysporum is required for full virulence on Arabidopsis.</title>
        <authorList>
            <person name="Thatcher L.F."/>
            <person name="Gardiner D.M."/>
            <person name="Kazan K."/>
            <person name="Manners J."/>
        </authorList>
    </citation>
    <scope>NUCLEOTIDE SEQUENCE [LARGE SCALE GENOMIC DNA]</scope>
    <source>
        <strain evidence="2">Fo5176</strain>
    </source>
</reference>
<reference evidence="1" key="2">
    <citation type="submission" date="2025-08" db="UniProtKB">
        <authorList>
            <consortium name="EnsemblFungi"/>
        </authorList>
    </citation>
    <scope>IDENTIFICATION</scope>
    <source>
        <strain evidence="1">4287 / CBS 123668 / FGSC 9935 / NRRL 34936</strain>
    </source>
</reference>
<organism evidence="1 2">
    <name type="scientific">Fusarium oxysporum (strain Fo5176)</name>
    <name type="common">Fusarium vascular wilt</name>
    <dbReference type="NCBI Taxonomy" id="660025"/>
    <lineage>
        <taxon>Eukaryota</taxon>
        <taxon>Fungi</taxon>
        <taxon>Dikarya</taxon>
        <taxon>Ascomycota</taxon>
        <taxon>Pezizomycotina</taxon>
        <taxon>Sordariomycetes</taxon>
        <taxon>Hypocreomycetidae</taxon>
        <taxon>Hypocreales</taxon>
        <taxon>Nectriaceae</taxon>
        <taxon>Fusarium</taxon>
        <taxon>Fusarium oxysporum species complex</taxon>
    </lineage>
</organism>
<dbReference type="AlphaFoldDB" id="A0A0D2XN80"/>
<evidence type="ECO:0000313" key="1">
    <source>
        <dbReference type="EnsemblFungi" id="FOXG_05409P0"/>
    </source>
</evidence>
<protein>
    <submittedName>
        <fullName evidence="1">Uncharacterized protein</fullName>
    </submittedName>
</protein>
<accession>A0A0D2XN80</accession>
<evidence type="ECO:0000313" key="2">
    <source>
        <dbReference type="Proteomes" id="UP000002489"/>
    </source>
</evidence>
<dbReference type="EnsemblFungi" id="FOXG_05409T0">
    <property type="protein sequence ID" value="FOXG_05409P0"/>
    <property type="gene ID" value="FOXG_05409"/>
</dbReference>
<sequence length="111" mass="12615">MLTLACDLTLPTSLGAETVRLREVTACLQEEATPIISRHIDTCFRYRSHLQPFTWPRNCSAGGDLRLVGLECTENTDRLGKSILYTSTVHHAYREWNSSNRDSTRNGWDSE</sequence>
<dbReference type="Proteomes" id="UP000002489">
    <property type="component" value="Unassembled WGS sequence"/>
</dbReference>
<proteinExistence type="predicted"/>